<proteinExistence type="predicted"/>
<reference evidence="2 3" key="1">
    <citation type="submission" date="2019-10" db="EMBL/GenBank/DDBJ databases">
        <title>Assembly and Annotation for the nematode Trichostrongylus colubriformis.</title>
        <authorList>
            <person name="Martin J."/>
        </authorList>
    </citation>
    <scope>NUCLEOTIDE SEQUENCE [LARGE SCALE GENOMIC DNA]</scope>
    <source>
        <strain evidence="2">G859</strain>
        <tissue evidence="2">Whole worm</tissue>
    </source>
</reference>
<comment type="caution">
    <text evidence="2">The sequence shown here is derived from an EMBL/GenBank/DDBJ whole genome shotgun (WGS) entry which is preliminary data.</text>
</comment>
<keyword evidence="1" id="KW-0812">Transmembrane</keyword>
<dbReference type="Proteomes" id="UP001331761">
    <property type="component" value="Unassembled WGS sequence"/>
</dbReference>
<name>A0AAN8IKP9_TRICO</name>
<keyword evidence="1" id="KW-1133">Transmembrane helix</keyword>
<dbReference type="AlphaFoldDB" id="A0AAN8IKP9"/>
<organism evidence="2 3">
    <name type="scientific">Trichostrongylus colubriformis</name>
    <name type="common">Black scour worm</name>
    <dbReference type="NCBI Taxonomy" id="6319"/>
    <lineage>
        <taxon>Eukaryota</taxon>
        <taxon>Metazoa</taxon>
        <taxon>Ecdysozoa</taxon>
        <taxon>Nematoda</taxon>
        <taxon>Chromadorea</taxon>
        <taxon>Rhabditida</taxon>
        <taxon>Rhabditina</taxon>
        <taxon>Rhabditomorpha</taxon>
        <taxon>Strongyloidea</taxon>
        <taxon>Trichostrongylidae</taxon>
        <taxon>Trichostrongylus</taxon>
    </lineage>
</organism>
<accession>A0AAN8IKP9</accession>
<keyword evidence="3" id="KW-1185">Reference proteome</keyword>
<protein>
    <submittedName>
        <fullName evidence="2">Uncharacterized protein</fullName>
    </submittedName>
</protein>
<gene>
    <name evidence="2" type="ORF">GCK32_019706</name>
</gene>
<feature type="transmembrane region" description="Helical" evidence="1">
    <location>
        <begin position="43"/>
        <end position="63"/>
    </location>
</feature>
<keyword evidence="1" id="KW-0472">Membrane</keyword>
<evidence type="ECO:0000313" key="3">
    <source>
        <dbReference type="Proteomes" id="UP001331761"/>
    </source>
</evidence>
<sequence length="83" mass="9347">MSDDDSIDFDITISGSRQSVGFPPTPPPLSRKQTWMDRMHSRLAFCALCVFVLFIVVGLVLLFSNIQERPPCHHMSHCQIASN</sequence>
<dbReference type="EMBL" id="WIXE01011038">
    <property type="protein sequence ID" value="KAK5977101.1"/>
    <property type="molecule type" value="Genomic_DNA"/>
</dbReference>
<evidence type="ECO:0000256" key="1">
    <source>
        <dbReference type="SAM" id="Phobius"/>
    </source>
</evidence>
<evidence type="ECO:0000313" key="2">
    <source>
        <dbReference type="EMBL" id="KAK5977101.1"/>
    </source>
</evidence>